<dbReference type="InterPro" id="IPR029016">
    <property type="entry name" value="GAF-like_dom_sf"/>
</dbReference>
<accession>A0A3N5BNU9</accession>
<name>A0A3N5BNU9_9THEO</name>
<comment type="caution">
    <text evidence="5">The sequence shown here is derived from an EMBL/GenBank/DDBJ whole genome shotgun (WGS) entry which is preliminary data.</text>
</comment>
<keyword evidence="2" id="KW-0238">DNA-binding</keyword>
<reference evidence="5 6" key="1">
    <citation type="submission" date="2018-11" db="EMBL/GenBank/DDBJ databases">
        <title>Genomic Encyclopedia of Type Strains, Phase IV (KMG-IV): sequencing the most valuable type-strain genomes for metagenomic binning, comparative biology and taxonomic classification.</title>
        <authorList>
            <person name="Goeker M."/>
        </authorList>
    </citation>
    <scope>NUCLEOTIDE SEQUENCE [LARGE SCALE GENOMIC DNA]</scope>
    <source>
        <strain evidence="5 6">DSM 102936</strain>
    </source>
</reference>
<dbReference type="Gene3D" id="1.10.10.10">
    <property type="entry name" value="Winged helix-like DNA-binding domain superfamily/Winged helix DNA-binding domain"/>
    <property type="match status" value="1"/>
</dbReference>
<gene>
    <name evidence="5" type="ORF">EDD75_0129</name>
</gene>
<dbReference type="PRINTS" id="PR00038">
    <property type="entry name" value="HTHLUXR"/>
</dbReference>
<dbReference type="PANTHER" id="PTHR44688">
    <property type="entry name" value="DNA-BINDING TRANSCRIPTIONAL ACTIVATOR DEVR_DOSR"/>
    <property type="match status" value="1"/>
</dbReference>
<dbReference type="Pfam" id="PF00196">
    <property type="entry name" value="GerE"/>
    <property type="match status" value="1"/>
</dbReference>
<dbReference type="EMBL" id="RKRE01000001">
    <property type="protein sequence ID" value="RPF49322.1"/>
    <property type="molecule type" value="Genomic_DNA"/>
</dbReference>
<keyword evidence="3" id="KW-0804">Transcription</keyword>
<evidence type="ECO:0000256" key="3">
    <source>
        <dbReference type="ARBA" id="ARBA00023163"/>
    </source>
</evidence>
<evidence type="ECO:0000313" key="6">
    <source>
        <dbReference type="Proteomes" id="UP000282654"/>
    </source>
</evidence>
<keyword evidence="1" id="KW-0805">Transcription regulation</keyword>
<protein>
    <submittedName>
        <fullName evidence="5">Regulatory LuxR family protein</fullName>
    </submittedName>
</protein>
<dbReference type="InterPro" id="IPR036388">
    <property type="entry name" value="WH-like_DNA-bd_sf"/>
</dbReference>
<dbReference type="Gene3D" id="3.30.450.40">
    <property type="match status" value="1"/>
</dbReference>
<organism evidence="5 6">
    <name type="scientific">Thermodesulfitimonas autotrophica</name>
    <dbReference type="NCBI Taxonomy" id="1894989"/>
    <lineage>
        <taxon>Bacteria</taxon>
        <taxon>Bacillati</taxon>
        <taxon>Bacillota</taxon>
        <taxon>Clostridia</taxon>
        <taxon>Thermoanaerobacterales</taxon>
        <taxon>Thermoanaerobacteraceae</taxon>
        <taxon>Thermodesulfitimonas</taxon>
    </lineage>
</organism>
<dbReference type="GO" id="GO:0006355">
    <property type="term" value="P:regulation of DNA-templated transcription"/>
    <property type="evidence" value="ECO:0007669"/>
    <property type="project" value="InterPro"/>
</dbReference>
<feature type="domain" description="HTH luxR-type" evidence="4">
    <location>
        <begin position="217"/>
        <end position="282"/>
    </location>
</feature>
<dbReference type="PANTHER" id="PTHR44688:SF16">
    <property type="entry name" value="DNA-BINDING TRANSCRIPTIONAL ACTIVATOR DEVR_DOSR"/>
    <property type="match status" value="1"/>
</dbReference>
<evidence type="ECO:0000256" key="1">
    <source>
        <dbReference type="ARBA" id="ARBA00023015"/>
    </source>
</evidence>
<dbReference type="InterPro" id="IPR016032">
    <property type="entry name" value="Sig_transdc_resp-reg_C-effctor"/>
</dbReference>
<sequence>MVAPFPPEKGDYSIYLCSASWLEALYARCRAAGVPSELVKPRYILPQTALNSRCKANPSLIALAGRVITPVCCAGPQRHYIYILCDPELVALKIFAAPEVLAAAERVGVKPGTIFTEESCGTNALALAREHQRLVAIRGEQHYCKLFKDWWCVASPVKDPVGRTVGYLDISMHAEKELGLATAHLQTLVARIEDGFLQAELRARQRNGAAPAPSRLPPEVAEKLTPREREILEHLILEFTNQEIAAKLYLSLETVKKHRRNIYRKLGVQEPREFLRRLRNRSLY</sequence>
<dbReference type="PROSITE" id="PS50043">
    <property type="entry name" value="HTH_LUXR_2"/>
    <property type="match status" value="1"/>
</dbReference>
<proteinExistence type="predicted"/>
<dbReference type="SMART" id="SM00421">
    <property type="entry name" value="HTH_LUXR"/>
    <property type="match status" value="1"/>
</dbReference>
<dbReference type="GO" id="GO:0003677">
    <property type="term" value="F:DNA binding"/>
    <property type="evidence" value="ECO:0007669"/>
    <property type="project" value="UniProtKB-KW"/>
</dbReference>
<dbReference type="AlphaFoldDB" id="A0A3N5BNU9"/>
<dbReference type="CDD" id="cd06170">
    <property type="entry name" value="LuxR_C_like"/>
    <property type="match status" value="1"/>
</dbReference>
<evidence type="ECO:0000259" key="4">
    <source>
        <dbReference type="PROSITE" id="PS50043"/>
    </source>
</evidence>
<dbReference type="SUPFAM" id="SSF46894">
    <property type="entry name" value="C-terminal effector domain of the bipartite response regulators"/>
    <property type="match status" value="1"/>
</dbReference>
<evidence type="ECO:0000313" key="5">
    <source>
        <dbReference type="EMBL" id="RPF49322.1"/>
    </source>
</evidence>
<dbReference type="Proteomes" id="UP000282654">
    <property type="component" value="Unassembled WGS sequence"/>
</dbReference>
<evidence type="ECO:0000256" key="2">
    <source>
        <dbReference type="ARBA" id="ARBA00023125"/>
    </source>
</evidence>
<dbReference type="InterPro" id="IPR000792">
    <property type="entry name" value="Tscrpt_reg_LuxR_C"/>
</dbReference>
<keyword evidence="6" id="KW-1185">Reference proteome</keyword>